<dbReference type="InterPro" id="IPR003609">
    <property type="entry name" value="Pan_app"/>
</dbReference>
<feature type="compositionally biased region" description="Gly residues" evidence="1">
    <location>
        <begin position="52"/>
        <end position="90"/>
    </location>
</feature>
<evidence type="ECO:0000313" key="3">
    <source>
        <dbReference type="EMBL" id="KAF7716435.1"/>
    </source>
</evidence>
<evidence type="ECO:0000313" key="4">
    <source>
        <dbReference type="Proteomes" id="UP000631181"/>
    </source>
</evidence>
<comment type="caution">
    <text evidence="3">The sequence shown here is derived from an EMBL/GenBank/DDBJ whole genome shotgun (WGS) entry which is preliminary data.</text>
</comment>
<name>A0A8J8W3Q0_9EURO</name>
<dbReference type="SUPFAM" id="SSF57414">
    <property type="entry name" value="Hairpin loop containing domain-like"/>
    <property type="match status" value="1"/>
</dbReference>
<dbReference type="Pfam" id="PF00024">
    <property type="entry name" value="PAN_1"/>
    <property type="match status" value="1"/>
</dbReference>
<evidence type="ECO:0000259" key="2">
    <source>
        <dbReference type="PROSITE" id="PS50948"/>
    </source>
</evidence>
<dbReference type="PROSITE" id="PS50948">
    <property type="entry name" value="PAN"/>
    <property type="match status" value="1"/>
</dbReference>
<feature type="region of interest" description="Disordered" evidence="1">
    <location>
        <begin position="1"/>
        <end position="115"/>
    </location>
</feature>
<dbReference type="Proteomes" id="UP000631181">
    <property type="component" value="Unassembled WGS sequence"/>
</dbReference>
<protein>
    <recommendedName>
        <fullName evidence="2">Apple domain-containing protein</fullName>
    </recommendedName>
</protein>
<sequence>MLRLPGGPPGGSVPPGSGGPPGGGSGGPPGGGSGGPPGGGSGGPPGGSVSPGSGGPPGGGSGGPPGGGSGGPPGGGSGGPPGGGSGGPPGGSVPPGAGDKPKTIQPNCPQDDGKVYAAPDDSWFQLQCLWHDWRGVKIPGAPPKASSLQECVDRCSATEGCVAVNFGDLSGLLSGNCDMMAEHEGPGDTPCENHHFAYVVDPPVADVPDDNIPKCTTECPGANHRQYTGPYGQAFKMNCGKRHGTKYISVEEKASLEECMDACDSLTSCHSVDYNRRVKKCYLSTHQGEPTIDAPGFASAYGLGCAGACEKKCCNSKN</sequence>
<dbReference type="Gene3D" id="3.50.4.10">
    <property type="entry name" value="Hepatocyte Growth Factor"/>
    <property type="match status" value="1"/>
</dbReference>
<dbReference type="OrthoDB" id="4388755at2759"/>
<proteinExistence type="predicted"/>
<organism evidence="3 4">
    <name type="scientific">Penicillium ucsense</name>
    <dbReference type="NCBI Taxonomy" id="2839758"/>
    <lineage>
        <taxon>Eukaryota</taxon>
        <taxon>Fungi</taxon>
        <taxon>Dikarya</taxon>
        <taxon>Ascomycota</taxon>
        <taxon>Pezizomycotina</taxon>
        <taxon>Eurotiomycetes</taxon>
        <taxon>Eurotiomycetidae</taxon>
        <taxon>Eurotiales</taxon>
        <taxon>Aspergillaceae</taxon>
        <taxon>Penicillium</taxon>
    </lineage>
</organism>
<dbReference type="AlphaFoldDB" id="A0A8J8W3Q0"/>
<accession>A0A8J8W3Q0</accession>
<gene>
    <name evidence="3" type="ORF">PECM_005607</name>
</gene>
<keyword evidence="4" id="KW-1185">Reference proteome</keyword>
<dbReference type="EMBL" id="WIWV01000040">
    <property type="protein sequence ID" value="KAF7716435.1"/>
    <property type="molecule type" value="Genomic_DNA"/>
</dbReference>
<reference evidence="3" key="1">
    <citation type="journal article" date="2020" name="Front. Microbiol.">
        <title>Gene regulatory networks of Penicillium echinulatum 2HH and Penicillium oxalicum 114-2 inferred by a computational biology approach.</title>
        <authorList>
            <person name="Lenz A.R."/>
            <person name="Galan-Vasquez E."/>
            <person name="Balbinot E."/>
            <person name="De Abreu F.P."/>
            <person name="De Oliveira N.S."/>
            <person name="Da Rosa L.O."/>
            <person name="De Avila E Silva S."/>
            <person name="Camassola M."/>
            <person name="Dillon A.J.P."/>
            <person name="Perez-Rueda E."/>
        </authorList>
    </citation>
    <scope>NUCLEOTIDE SEQUENCE</scope>
    <source>
        <strain evidence="3">S1M29</strain>
    </source>
</reference>
<feature type="domain" description="Apple" evidence="2">
    <location>
        <begin position="239"/>
        <end position="305"/>
    </location>
</feature>
<feature type="compositionally biased region" description="Gly residues" evidence="1">
    <location>
        <begin position="19"/>
        <end position="46"/>
    </location>
</feature>
<evidence type="ECO:0000256" key="1">
    <source>
        <dbReference type="SAM" id="MobiDB-lite"/>
    </source>
</evidence>
<feature type="compositionally biased region" description="Pro residues" evidence="1">
    <location>
        <begin position="1"/>
        <end position="12"/>
    </location>
</feature>